<dbReference type="PANTHER" id="PTHR23513">
    <property type="entry name" value="INTEGRAL MEMBRANE EFFLUX PROTEIN-RELATED"/>
    <property type="match status" value="1"/>
</dbReference>
<dbReference type="CDD" id="cd06173">
    <property type="entry name" value="MFS_MefA_like"/>
    <property type="match status" value="1"/>
</dbReference>
<evidence type="ECO:0000313" key="8">
    <source>
        <dbReference type="EMBL" id="KRO92910.1"/>
    </source>
</evidence>
<evidence type="ECO:0008006" key="10">
    <source>
        <dbReference type="Google" id="ProtNLM"/>
    </source>
</evidence>
<dbReference type="Gene3D" id="1.20.1250.20">
    <property type="entry name" value="MFS general substrate transporter like domains"/>
    <property type="match status" value="1"/>
</dbReference>
<feature type="transmembrane region" description="Helical" evidence="7">
    <location>
        <begin position="359"/>
        <end position="385"/>
    </location>
</feature>
<evidence type="ECO:0000256" key="4">
    <source>
        <dbReference type="ARBA" id="ARBA00022692"/>
    </source>
</evidence>
<accession>A0A0R2U1P5</accession>
<keyword evidence="2" id="KW-0813">Transport</keyword>
<evidence type="ECO:0000256" key="5">
    <source>
        <dbReference type="ARBA" id="ARBA00022989"/>
    </source>
</evidence>
<evidence type="ECO:0000256" key="1">
    <source>
        <dbReference type="ARBA" id="ARBA00004651"/>
    </source>
</evidence>
<dbReference type="PANTHER" id="PTHR23513:SF11">
    <property type="entry name" value="STAPHYLOFERRIN A TRANSPORTER"/>
    <property type="match status" value="1"/>
</dbReference>
<dbReference type="Proteomes" id="UP000051213">
    <property type="component" value="Unassembled WGS sequence"/>
</dbReference>
<evidence type="ECO:0000256" key="2">
    <source>
        <dbReference type="ARBA" id="ARBA00022448"/>
    </source>
</evidence>
<evidence type="ECO:0000313" key="9">
    <source>
        <dbReference type="Proteomes" id="UP000051213"/>
    </source>
</evidence>
<feature type="transmembrane region" description="Helical" evidence="7">
    <location>
        <begin position="63"/>
        <end position="80"/>
    </location>
</feature>
<proteinExistence type="predicted"/>
<dbReference type="SUPFAM" id="SSF103473">
    <property type="entry name" value="MFS general substrate transporter"/>
    <property type="match status" value="1"/>
</dbReference>
<comment type="caution">
    <text evidence="8">The sequence shown here is derived from an EMBL/GenBank/DDBJ whole genome shotgun (WGS) entry which is preliminary data.</text>
</comment>
<reference evidence="8 9" key="1">
    <citation type="submission" date="2015-10" db="EMBL/GenBank/DDBJ databases">
        <title>Metagenome-Assembled Genomes uncover a global brackish microbiome.</title>
        <authorList>
            <person name="Hugerth L.W."/>
            <person name="Larsson J."/>
            <person name="Alneberg J."/>
            <person name="Lindh M.V."/>
            <person name="Legrand C."/>
            <person name="Pinhassi J."/>
            <person name="Andersson A.F."/>
        </authorList>
    </citation>
    <scope>NUCLEOTIDE SEQUENCE [LARGE SCALE GENOMIC DNA]</scope>
    <source>
        <strain evidence="8">BACL26 MAG-121220-bin70</strain>
    </source>
</reference>
<feature type="transmembrane region" description="Helical" evidence="7">
    <location>
        <begin position="204"/>
        <end position="229"/>
    </location>
</feature>
<feature type="transmembrane region" description="Helical" evidence="7">
    <location>
        <begin position="330"/>
        <end position="353"/>
    </location>
</feature>
<keyword evidence="4 7" id="KW-0812">Transmembrane</keyword>
<feature type="transmembrane region" description="Helical" evidence="7">
    <location>
        <begin position="147"/>
        <end position="167"/>
    </location>
</feature>
<dbReference type="GO" id="GO:0005886">
    <property type="term" value="C:plasma membrane"/>
    <property type="evidence" value="ECO:0007669"/>
    <property type="project" value="UniProtKB-SubCell"/>
</dbReference>
<feature type="transmembrane region" description="Helical" evidence="7">
    <location>
        <begin position="30"/>
        <end position="51"/>
    </location>
</feature>
<name>A0A0R2U1P5_9GAMM</name>
<keyword evidence="5 7" id="KW-1133">Transmembrane helix</keyword>
<dbReference type="EMBL" id="LICA01000294">
    <property type="protein sequence ID" value="KRO92910.1"/>
    <property type="molecule type" value="Genomic_DNA"/>
</dbReference>
<feature type="transmembrane region" description="Helical" evidence="7">
    <location>
        <begin position="272"/>
        <end position="294"/>
    </location>
</feature>
<comment type="subcellular location">
    <subcellularLocation>
        <location evidence="1">Cell membrane</location>
        <topology evidence="1">Multi-pass membrane protein</topology>
    </subcellularLocation>
</comment>
<feature type="transmembrane region" description="Helical" evidence="7">
    <location>
        <begin position="7"/>
        <end position="24"/>
    </location>
</feature>
<feature type="transmembrane region" description="Helical" evidence="7">
    <location>
        <begin position="86"/>
        <end position="103"/>
    </location>
</feature>
<dbReference type="AlphaFoldDB" id="A0A0R2U1P5"/>
<dbReference type="Pfam" id="PF05977">
    <property type="entry name" value="MFS_3"/>
    <property type="match status" value="1"/>
</dbReference>
<keyword evidence="3" id="KW-1003">Cell membrane</keyword>
<evidence type="ECO:0000256" key="3">
    <source>
        <dbReference type="ARBA" id="ARBA00022475"/>
    </source>
</evidence>
<sequence>MGTSNFGLGLFALIYPWLIVGVLQESPSRLGMAQMALLLPNLLFILPGGVVSDRSHRGSWLSLLYLLYLVPVGVLAGAILTNQLSFLVLIVCGMAFGTVSAFVQPTRESLLGYAAPNLMHQAVAKVVMVQFIAQGIGFAAAGQLESIGLTFLLALQMAAFVASSLLIRQSHPRPLERDKETLKPRQPLTELREGVQLFFETKALLHLVVLTFATGALAFGVYLVGMPLIAKQAYGGGAQLYAAMQVTFTLGVVSANFGVMKRAKMFNRPGRLIIITFLWRGGLVGVVALLPSFWVLFPTLFAWGFFSGLSMTLGRTLLHNQVPHELRSRASSVYQLCLFGGAPLGAWGCGFSIEAIGLSYTFMGITCLTLIVSVAAFFSPLWALVGRQDDRQGLVGGKSN</sequence>
<protein>
    <recommendedName>
        <fullName evidence="10">Major facilitator superfamily (MFS) profile domain-containing protein</fullName>
    </recommendedName>
</protein>
<dbReference type="InterPro" id="IPR010290">
    <property type="entry name" value="TM_effector"/>
</dbReference>
<keyword evidence="6 7" id="KW-0472">Membrane</keyword>
<feature type="transmembrane region" description="Helical" evidence="7">
    <location>
        <begin position="241"/>
        <end position="260"/>
    </location>
</feature>
<gene>
    <name evidence="8" type="ORF">ABS24_10395</name>
</gene>
<evidence type="ECO:0000256" key="6">
    <source>
        <dbReference type="ARBA" id="ARBA00023136"/>
    </source>
</evidence>
<organism evidence="8 9">
    <name type="scientific">SAR92 bacterium BACL26 MAG-121220-bin70</name>
    <dbReference type="NCBI Taxonomy" id="1655626"/>
    <lineage>
        <taxon>Bacteria</taxon>
        <taxon>Pseudomonadati</taxon>
        <taxon>Pseudomonadota</taxon>
        <taxon>Gammaproteobacteria</taxon>
        <taxon>Cellvibrionales</taxon>
        <taxon>Porticoccaceae</taxon>
        <taxon>SAR92 clade</taxon>
    </lineage>
</organism>
<feature type="transmembrane region" description="Helical" evidence="7">
    <location>
        <begin position="300"/>
        <end position="318"/>
    </location>
</feature>
<evidence type="ECO:0000256" key="7">
    <source>
        <dbReference type="SAM" id="Phobius"/>
    </source>
</evidence>
<dbReference type="InterPro" id="IPR036259">
    <property type="entry name" value="MFS_trans_sf"/>
</dbReference>